<reference evidence="4 5" key="1">
    <citation type="submission" date="2018-09" db="EMBL/GenBank/DDBJ databases">
        <title>Draft genome of Simplicispira sp. NY-02.</title>
        <authorList>
            <person name="Im W.T."/>
        </authorList>
    </citation>
    <scope>NUCLEOTIDE SEQUENCE [LARGE SCALE GENOMIC DNA]</scope>
    <source>
        <strain evidence="4 5">NY-02</strain>
    </source>
</reference>
<organism evidence="4 5">
    <name type="scientific">Simplicispira hankyongi</name>
    <dbReference type="NCBI Taxonomy" id="2315688"/>
    <lineage>
        <taxon>Bacteria</taxon>
        <taxon>Pseudomonadati</taxon>
        <taxon>Pseudomonadota</taxon>
        <taxon>Betaproteobacteria</taxon>
        <taxon>Burkholderiales</taxon>
        <taxon>Comamonadaceae</taxon>
        <taxon>Simplicispira</taxon>
    </lineage>
</organism>
<dbReference type="OrthoDB" id="8776449at2"/>
<feature type="transmembrane region" description="Helical" evidence="1">
    <location>
        <begin position="216"/>
        <end position="244"/>
    </location>
</feature>
<gene>
    <name evidence="4" type="ORF">D3F03_10230</name>
</gene>
<name>A0A398C6F4_9BURK</name>
<evidence type="ECO:0000313" key="5">
    <source>
        <dbReference type="Proteomes" id="UP000266302"/>
    </source>
</evidence>
<feature type="signal peptide" evidence="2">
    <location>
        <begin position="1"/>
        <end position="18"/>
    </location>
</feature>
<dbReference type="Proteomes" id="UP000266302">
    <property type="component" value="Unassembled WGS sequence"/>
</dbReference>
<dbReference type="RefSeq" id="WP_119109247.1">
    <property type="nucleotide sequence ID" value="NZ_QXJC01000003.1"/>
</dbReference>
<keyword evidence="1" id="KW-0812">Transmembrane</keyword>
<sequence length="379" mass="39318">MKAAVLVFLGLSASAAFCQPAAVKQNVQMMGPSVRSEAVVEGDFAAMGGHVLVSLPVAGDALLLGGTVDVHAPVGDDLRAAGGDVVVESSIGGDVLAAAGNLRLTKAARVAGGAELAGGDVRVDGRVEGSLNVRARRLVLNGPVGGNVQAAVEELELGPEAHVGGSLRHTASAPTQDPAAVVSGPVERVDWLFGERQRWNGRHPMHEGRWPAMGGWWLLVPLSMGLLGVLTLAGLVLFVFSHFADQAAHQIETRPWLALGVGAGLLVALPMLALLLLFTLLGIPLGLVVMALYPPLLLLGWLIGALFAARWLAARTRRGQVTGPAVSYGWMAVAVIALLMAGMIPIVGPLLATATMAVGLGACVLEWRRRLASRPRDTP</sequence>
<accession>A0A398C6F4</accession>
<dbReference type="EMBL" id="QXJC01000003">
    <property type="protein sequence ID" value="RID98582.1"/>
    <property type="molecule type" value="Genomic_DNA"/>
</dbReference>
<dbReference type="Pfam" id="PF26514">
    <property type="entry name" value="DUF8173"/>
    <property type="match status" value="1"/>
</dbReference>
<keyword evidence="1" id="KW-1133">Transmembrane helix</keyword>
<protein>
    <submittedName>
        <fullName evidence="4">Polymer-forming cytoskeletal protein</fullName>
    </submittedName>
</protein>
<proteinExistence type="predicted"/>
<evidence type="ECO:0000259" key="3">
    <source>
        <dbReference type="Pfam" id="PF26514"/>
    </source>
</evidence>
<feature type="domain" description="DUF8173" evidence="3">
    <location>
        <begin position="223"/>
        <end position="365"/>
    </location>
</feature>
<evidence type="ECO:0000256" key="2">
    <source>
        <dbReference type="SAM" id="SignalP"/>
    </source>
</evidence>
<feature type="transmembrane region" description="Helical" evidence="1">
    <location>
        <begin position="292"/>
        <end position="313"/>
    </location>
</feature>
<feature type="chain" id="PRO_5017370156" evidence="2">
    <location>
        <begin position="19"/>
        <end position="379"/>
    </location>
</feature>
<evidence type="ECO:0000313" key="4">
    <source>
        <dbReference type="EMBL" id="RID98582.1"/>
    </source>
</evidence>
<comment type="caution">
    <text evidence="4">The sequence shown here is derived from an EMBL/GenBank/DDBJ whole genome shotgun (WGS) entry which is preliminary data.</text>
</comment>
<dbReference type="InterPro" id="IPR058486">
    <property type="entry name" value="DUF8173"/>
</dbReference>
<keyword evidence="2" id="KW-0732">Signal</keyword>
<dbReference type="AlphaFoldDB" id="A0A398C6F4"/>
<feature type="transmembrane region" description="Helical" evidence="1">
    <location>
        <begin position="256"/>
        <end position="280"/>
    </location>
</feature>
<feature type="transmembrane region" description="Helical" evidence="1">
    <location>
        <begin position="325"/>
        <end position="344"/>
    </location>
</feature>
<keyword evidence="1" id="KW-0472">Membrane</keyword>
<keyword evidence="5" id="KW-1185">Reference proteome</keyword>
<evidence type="ECO:0000256" key="1">
    <source>
        <dbReference type="SAM" id="Phobius"/>
    </source>
</evidence>